<accession>A0ACB8UEJ1</accession>
<dbReference type="Proteomes" id="UP001055072">
    <property type="component" value="Unassembled WGS sequence"/>
</dbReference>
<comment type="caution">
    <text evidence="1">The sequence shown here is derived from an EMBL/GenBank/DDBJ whole genome shotgun (WGS) entry which is preliminary data.</text>
</comment>
<reference evidence="1" key="1">
    <citation type="journal article" date="2021" name="Environ. Microbiol.">
        <title>Gene family expansions and transcriptome signatures uncover fungal adaptations to wood decay.</title>
        <authorList>
            <person name="Hage H."/>
            <person name="Miyauchi S."/>
            <person name="Viragh M."/>
            <person name="Drula E."/>
            <person name="Min B."/>
            <person name="Chaduli D."/>
            <person name="Navarro D."/>
            <person name="Favel A."/>
            <person name="Norest M."/>
            <person name="Lesage-Meessen L."/>
            <person name="Balint B."/>
            <person name="Merenyi Z."/>
            <person name="de Eugenio L."/>
            <person name="Morin E."/>
            <person name="Martinez A.T."/>
            <person name="Baldrian P."/>
            <person name="Stursova M."/>
            <person name="Martinez M.J."/>
            <person name="Novotny C."/>
            <person name="Magnuson J.K."/>
            <person name="Spatafora J.W."/>
            <person name="Maurice S."/>
            <person name="Pangilinan J."/>
            <person name="Andreopoulos W."/>
            <person name="LaButti K."/>
            <person name="Hundley H."/>
            <person name="Na H."/>
            <person name="Kuo A."/>
            <person name="Barry K."/>
            <person name="Lipzen A."/>
            <person name="Henrissat B."/>
            <person name="Riley R."/>
            <person name="Ahrendt S."/>
            <person name="Nagy L.G."/>
            <person name="Grigoriev I.V."/>
            <person name="Martin F."/>
            <person name="Rosso M.N."/>
        </authorList>
    </citation>
    <scope>NUCLEOTIDE SEQUENCE</scope>
    <source>
        <strain evidence="1">CBS 384.51</strain>
    </source>
</reference>
<evidence type="ECO:0000313" key="2">
    <source>
        <dbReference type="Proteomes" id="UP001055072"/>
    </source>
</evidence>
<protein>
    <submittedName>
        <fullName evidence="1">Uncharacterized protein</fullName>
    </submittedName>
</protein>
<dbReference type="EMBL" id="MU274903">
    <property type="protein sequence ID" value="KAI0092676.1"/>
    <property type="molecule type" value="Genomic_DNA"/>
</dbReference>
<sequence length="258" mass="28370">MTQLFKDMRTYAYVAVVILSITVLGIAAYQASIFLPDIQHDFGIFAVIVPSLTILAALMLFGWSRPWFEAIFLFICGVLWLGESMGAWEADILGSIQCDALGNQRTATKNGSISTKSWCYEMRVIEAFSWLLFCLFVIFLWILITLTSRAQVMGRPYAWSEPIFELPWFGQYPGMPESMYGGSQPVSPYMVAGGGGYAYPAGGYPAMAQPMMMPTGQPYMTNNGYVVPQQPGHSVVIQPNGRGQPPTITQVPGVVSTA</sequence>
<proteinExistence type="predicted"/>
<organism evidence="1 2">
    <name type="scientific">Irpex rosettiformis</name>
    <dbReference type="NCBI Taxonomy" id="378272"/>
    <lineage>
        <taxon>Eukaryota</taxon>
        <taxon>Fungi</taxon>
        <taxon>Dikarya</taxon>
        <taxon>Basidiomycota</taxon>
        <taxon>Agaricomycotina</taxon>
        <taxon>Agaricomycetes</taxon>
        <taxon>Polyporales</taxon>
        <taxon>Irpicaceae</taxon>
        <taxon>Irpex</taxon>
    </lineage>
</organism>
<keyword evidence="2" id="KW-1185">Reference proteome</keyword>
<gene>
    <name evidence="1" type="ORF">BDY19DRAFT_925557</name>
</gene>
<name>A0ACB8UEJ1_9APHY</name>
<evidence type="ECO:0000313" key="1">
    <source>
        <dbReference type="EMBL" id="KAI0092676.1"/>
    </source>
</evidence>